<name>A0A174QME9_PARDI</name>
<evidence type="ECO:0000313" key="2">
    <source>
        <dbReference type="Proteomes" id="UP000095332"/>
    </source>
</evidence>
<gene>
    <name evidence="1" type="ORF">ERS852560_00583</name>
</gene>
<dbReference type="Proteomes" id="UP000095332">
    <property type="component" value="Unassembled WGS sequence"/>
</dbReference>
<protein>
    <recommendedName>
        <fullName evidence="3">GHKL domain-containing protein</fullName>
    </recommendedName>
</protein>
<organism evidence="1 2">
    <name type="scientific">Parabacteroides distasonis</name>
    <dbReference type="NCBI Taxonomy" id="823"/>
    <lineage>
        <taxon>Bacteria</taxon>
        <taxon>Pseudomonadati</taxon>
        <taxon>Bacteroidota</taxon>
        <taxon>Bacteroidia</taxon>
        <taxon>Bacteroidales</taxon>
        <taxon>Tannerellaceae</taxon>
        <taxon>Parabacteroides</taxon>
    </lineage>
</organism>
<dbReference type="RefSeq" id="WP_241677748.1">
    <property type="nucleotide sequence ID" value="NZ_WKMW01000020.1"/>
</dbReference>
<reference evidence="1 2" key="1">
    <citation type="submission" date="2015-09" db="EMBL/GenBank/DDBJ databases">
        <authorList>
            <consortium name="Pathogen Informatics"/>
        </authorList>
    </citation>
    <scope>NUCLEOTIDE SEQUENCE [LARGE SCALE GENOMIC DNA]</scope>
    <source>
        <strain evidence="1 2">2789STDY5834948</strain>
    </source>
</reference>
<sequence length="47" mass="5579">MKENRTTPHAMGIENCRKRLELLYPGRYELVTKEEEGLFTVRLTIQL</sequence>
<evidence type="ECO:0000313" key="1">
    <source>
        <dbReference type="EMBL" id="CUP73141.1"/>
    </source>
</evidence>
<dbReference type="AlphaFoldDB" id="A0A174QME9"/>
<dbReference type="EMBL" id="CZBM01000002">
    <property type="protein sequence ID" value="CUP73141.1"/>
    <property type="molecule type" value="Genomic_DNA"/>
</dbReference>
<evidence type="ECO:0008006" key="3">
    <source>
        <dbReference type="Google" id="ProtNLM"/>
    </source>
</evidence>
<accession>A0A174QME9</accession>
<proteinExistence type="predicted"/>